<gene>
    <name evidence="2" type="ORF">ASB62_03050</name>
</gene>
<dbReference type="AlphaFoldDB" id="A0A101JRZ9"/>
<evidence type="ECO:0000256" key="1">
    <source>
        <dbReference type="SAM" id="SignalP"/>
    </source>
</evidence>
<evidence type="ECO:0008006" key="4">
    <source>
        <dbReference type="Google" id="ProtNLM"/>
    </source>
</evidence>
<keyword evidence="3" id="KW-1185">Reference proteome</keyword>
<accession>A0A101JRZ9</accession>
<dbReference type="InterPro" id="IPR025961">
    <property type="entry name" value="Metal_resist"/>
</dbReference>
<protein>
    <recommendedName>
        <fullName evidence="4">Periplasmic heavy metal sensor</fullName>
    </recommendedName>
</protein>
<keyword evidence="1" id="KW-0732">Signal</keyword>
<comment type="caution">
    <text evidence="2">The sequence shown here is derived from an EMBL/GenBank/DDBJ whole genome shotgun (WGS) entry which is preliminary data.</text>
</comment>
<dbReference type="EMBL" id="LMBR01000061">
    <property type="protein sequence ID" value="KUL31371.1"/>
    <property type="molecule type" value="Genomic_DNA"/>
</dbReference>
<sequence length="189" mass="21524">MKKTVTMIMTAVLLATGGTASAADYSRYSSEELGGMRGNMRNASRQERADYRNECMKRGIALSAGERSRPAGNTKQCRPQLIKEGLGLSDSQQKKLQELREKQFASVRTERRDLFSLQQEIRNESLKKHPDNRKIAMLSEKIGRTHATLARIRSDHFQEMATVLNPGQIEKMKTFMENRPMGKSRKMML</sequence>
<evidence type="ECO:0000313" key="3">
    <source>
        <dbReference type="Proteomes" id="UP000053937"/>
    </source>
</evidence>
<dbReference type="Gene3D" id="1.20.120.1490">
    <property type="match status" value="1"/>
</dbReference>
<organism evidence="2 3">
    <name type="scientific">Chlorobium limicola</name>
    <dbReference type="NCBI Taxonomy" id="1092"/>
    <lineage>
        <taxon>Bacteria</taxon>
        <taxon>Pseudomonadati</taxon>
        <taxon>Chlorobiota</taxon>
        <taxon>Chlorobiia</taxon>
        <taxon>Chlorobiales</taxon>
        <taxon>Chlorobiaceae</taxon>
        <taxon>Chlorobium/Pelodictyon group</taxon>
        <taxon>Chlorobium</taxon>
    </lineage>
</organism>
<proteinExistence type="predicted"/>
<feature type="signal peptide" evidence="1">
    <location>
        <begin position="1"/>
        <end position="22"/>
    </location>
</feature>
<dbReference type="Pfam" id="PF13801">
    <property type="entry name" value="Metal_resist"/>
    <property type="match status" value="1"/>
</dbReference>
<name>A0A101JRZ9_CHLLI</name>
<feature type="chain" id="PRO_5007098093" description="Periplasmic heavy metal sensor" evidence="1">
    <location>
        <begin position="23"/>
        <end position="189"/>
    </location>
</feature>
<dbReference type="Proteomes" id="UP000053937">
    <property type="component" value="Unassembled WGS sequence"/>
</dbReference>
<evidence type="ECO:0000313" key="2">
    <source>
        <dbReference type="EMBL" id="KUL31371.1"/>
    </source>
</evidence>
<reference evidence="2 3" key="1">
    <citation type="submission" date="2015-10" db="EMBL/GenBank/DDBJ databases">
        <title>Draft Genome Sequence of Chlorobium limicola strain Frasassi Growing under Artificial Lighting in the Frasassi Cave System.</title>
        <authorList>
            <person name="Mansor M."/>
            <person name="Macalady J."/>
        </authorList>
    </citation>
    <scope>NUCLEOTIDE SEQUENCE [LARGE SCALE GENOMIC DNA]</scope>
    <source>
        <strain evidence="2 3">Frasassi</strain>
    </source>
</reference>